<evidence type="ECO:0000313" key="1">
    <source>
        <dbReference type="EMBL" id="QDL34795.1"/>
    </source>
</evidence>
<organism evidence="1 2">
    <name type="scientific">Serratia liquefaciens</name>
    <dbReference type="NCBI Taxonomy" id="614"/>
    <lineage>
        <taxon>Bacteria</taxon>
        <taxon>Pseudomonadati</taxon>
        <taxon>Pseudomonadota</taxon>
        <taxon>Gammaproteobacteria</taxon>
        <taxon>Enterobacterales</taxon>
        <taxon>Yersiniaceae</taxon>
        <taxon>Serratia</taxon>
    </lineage>
</organism>
<accession>A0A515D2Z9</accession>
<proteinExistence type="predicted"/>
<name>A0A515D2Z9_SERLI</name>
<dbReference type="Pfam" id="PF08908">
    <property type="entry name" value="MesX"/>
    <property type="match status" value="1"/>
</dbReference>
<reference evidence="1 2" key="1">
    <citation type="submission" date="2018-11" db="EMBL/GenBank/DDBJ databases">
        <title>The first complete genome of Serratia liquefaciens isolated from metalophyte plant revel distinctness adaptive mechanisms in an extreme habitat.</title>
        <authorList>
            <person name="Caneschi W.L."/>
            <person name="Sanchez A.B."/>
            <person name="Felestrino E.B."/>
            <person name="Assis R.A.B."/>
            <person name="Lemes C.G.C."/>
            <person name="Cordeiro I.F."/>
            <person name="Fonseca N.P."/>
            <person name="Villa M."/>
            <person name="Vieira I.T."/>
            <person name="Moraes L.A."/>
            <person name="Kamino L.H.Y."/>
            <person name="do Carmo F."/>
            <person name="Garcia C.M."/>
            <person name="Almeida N.F."/>
            <person name="Silva R.S."/>
            <person name="Ferro J.A."/>
            <person name="Ferro M.I.T."/>
            <person name="Varani A.M."/>
            <person name="Ferreira R.M."/>
            <person name="dos Santos V.L."/>
            <person name="Silva U.C."/>
            <person name="Setubal J.C."/>
            <person name="Moreira L.M."/>
        </authorList>
    </citation>
    <scope>NUCLEOTIDE SEQUENCE [LARGE SCALE GENOMIC DNA]</scope>
    <source>
        <strain evidence="1 2">FG3</strain>
    </source>
</reference>
<protein>
    <submittedName>
        <fullName evidence="1">DUF1852 family protein</fullName>
    </submittedName>
</protein>
<dbReference type="AlphaFoldDB" id="A0A515D2Z9"/>
<dbReference type="Proteomes" id="UP000317572">
    <property type="component" value="Chromosome"/>
</dbReference>
<sequence length="279" mass="31806">MNGVFFVRQIPITPELQVTELKNHANGFLRYNNINDLAHSGPEALTWFLNRANTLFKTNYPSALPTASLQLSYLSVFCRAEHEADSQALPVYDFLKIDIQPTGKSGYGVMFSSQMREYYRDRLENGMDTSEIPVDQAFFNSIFKQDSPKTGVLESYPVIMIPRSANEQAPSLTHTYLSSLGLDSRHVQPPASAYPFRFYFKQDLATQDPEVIAAISACGQAMFEIVRPHLYPLDQQDMPRFDMAHLTDIKWEQHNTARRWVAEHQPCVEALMALHGIRQ</sequence>
<dbReference type="EMBL" id="CP033893">
    <property type="protein sequence ID" value="QDL34795.1"/>
    <property type="molecule type" value="Genomic_DNA"/>
</dbReference>
<evidence type="ECO:0000313" key="2">
    <source>
        <dbReference type="Proteomes" id="UP000317572"/>
    </source>
</evidence>
<dbReference type="InterPro" id="IPR015004">
    <property type="entry name" value="MesX"/>
</dbReference>
<dbReference type="RefSeq" id="WP_130016909.1">
    <property type="nucleotide sequence ID" value="NZ_CAMIRC010000006.1"/>
</dbReference>
<gene>
    <name evidence="1" type="ORF">EGO53_24830</name>
</gene>